<gene>
    <name evidence="1" type="ORF">DI599_18365</name>
</gene>
<dbReference type="Proteomes" id="UP000249198">
    <property type="component" value="Unassembled WGS sequence"/>
</dbReference>
<protein>
    <submittedName>
        <fullName evidence="1">Uncharacterized protein</fullName>
    </submittedName>
</protein>
<accession>A0A2W5CPP7</accession>
<name>A0A2W5CPP7_9PSED</name>
<evidence type="ECO:0000313" key="2">
    <source>
        <dbReference type="Proteomes" id="UP000249198"/>
    </source>
</evidence>
<comment type="caution">
    <text evidence="1">The sequence shown here is derived from an EMBL/GenBank/DDBJ whole genome shotgun (WGS) entry which is preliminary data.</text>
</comment>
<organism evidence="1 2">
    <name type="scientific">Pseudomonas kuykendallii</name>
    <dbReference type="NCBI Taxonomy" id="1007099"/>
    <lineage>
        <taxon>Bacteria</taxon>
        <taxon>Pseudomonadati</taxon>
        <taxon>Pseudomonadota</taxon>
        <taxon>Gammaproteobacteria</taxon>
        <taxon>Pseudomonadales</taxon>
        <taxon>Pseudomonadaceae</taxon>
        <taxon>Pseudomonas</taxon>
    </lineage>
</organism>
<evidence type="ECO:0000313" key="1">
    <source>
        <dbReference type="EMBL" id="PZP21665.1"/>
    </source>
</evidence>
<dbReference type="RefSeq" id="WP_143178208.1">
    <property type="nucleotide sequence ID" value="NZ_QFOH01000026.1"/>
</dbReference>
<dbReference type="AlphaFoldDB" id="A0A2W5CPP7"/>
<dbReference type="EMBL" id="QFOH01000026">
    <property type="protein sequence ID" value="PZP21665.1"/>
    <property type="molecule type" value="Genomic_DNA"/>
</dbReference>
<sequence length="65" mass="7177">MKFEELWEQVCRDGVPPAKEAARFIYDKLAAPDTRQAAPAQVNGHHALPCRTLPVAPVPQALIDQ</sequence>
<reference evidence="1 2" key="1">
    <citation type="submission" date="2017-08" db="EMBL/GenBank/DDBJ databases">
        <title>Infants hospitalized years apart are colonized by the same room-sourced microbial strains.</title>
        <authorList>
            <person name="Brooks B."/>
            <person name="Olm M.R."/>
            <person name="Firek B.A."/>
            <person name="Baker R."/>
            <person name="Thomas B.C."/>
            <person name="Morowitz M.J."/>
            <person name="Banfield J.F."/>
        </authorList>
    </citation>
    <scope>NUCLEOTIDE SEQUENCE [LARGE SCALE GENOMIC DNA]</scope>
    <source>
        <strain evidence="1">S2_009_000_R2_77</strain>
    </source>
</reference>
<proteinExistence type="predicted"/>